<sequence length="100" mass="11557">MAEAEFVRFLEAARSDPGLLARYSPMDLPRVLFHARNDGFAFTEDDAERVIGRLEADVVIHKDEEPFDGSSTLWRHMWGTRYLDYLVDHVVARYSPEELA</sequence>
<keyword evidence="2" id="KW-1185">Reference proteome</keyword>
<accession>A0A7W9LD96</accession>
<organism evidence="1 2">
    <name type="scientific">Nonomuraea jabiensis</name>
    <dbReference type="NCBI Taxonomy" id="882448"/>
    <lineage>
        <taxon>Bacteria</taxon>
        <taxon>Bacillati</taxon>
        <taxon>Actinomycetota</taxon>
        <taxon>Actinomycetes</taxon>
        <taxon>Streptosporangiales</taxon>
        <taxon>Streptosporangiaceae</taxon>
        <taxon>Nonomuraea</taxon>
    </lineage>
</organism>
<dbReference type="Proteomes" id="UP000579153">
    <property type="component" value="Unassembled WGS sequence"/>
</dbReference>
<dbReference type="EMBL" id="JACHMB010000001">
    <property type="protein sequence ID" value="MBB5779549.1"/>
    <property type="molecule type" value="Genomic_DNA"/>
</dbReference>
<evidence type="ECO:0000313" key="2">
    <source>
        <dbReference type="Proteomes" id="UP000579153"/>
    </source>
</evidence>
<name>A0A7W9LD96_9ACTN</name>
<gene>
    <name evidence="1" type="ORF">HD596_006305</name>
</gene>
<proteinExistence type="predicted"/>
<evidence type="ECO:0008006" key="3">
    <source>
        <dbReference type="Google" id="ProtNLM"/>
    </source>
</evidence>
<comment type="caution">
    <text evidence="1">The sequence shown here is derived from an EMBL/GenBank/DDBJ whole genome shotgun (WGS) entry which is preliminary data.</text>
</comment>
<dbReference type="AlphaFoldDB" id="A0A7W9LD96"/>
<evidence type="ECO:0000313" key="1">
    <source>
        <dbReference type="EMBL" id="MBB5779549.1"/>
    </source>
</evidence>
<dbReference type="RefSeq" id="WP_185072842.1">
    <property type="nucleotide sequence ID" value="NZ_JACHMB010000001.1"/>
</dbReference>
<reference evidence="1 2" key="1">
    <citation type="submission" date="2020-08" db="EMBL/GenBank/DDBJ databases">
        <title>Sequencing the genomes of 1000 actinobacteria strains.</title>
        <authorList>
            <person name="Klenk H.-P."/>
        </authorList>
    </citation>
    <scope>NUCLEOTIDE SEQUENCE [LARGE SCALE GENOMIC DNA]</scope>
    <source>
        <strain evidence="1 2">DSM 45507</strain>
    </source>
</reference>
<protein>
    <recommendedName>
        <fullName evidence="3">Nif11 domain-containing protein</fullName>
    </recommendedName>
</protein>